<dbReference type="EMBL" id="ML991782">
    <property type="protein sequence ID" value="KAF2236989.1"/>
    <property type="molecule type" value="Genomic_DNA"/>
</dbReference>
<feature type="region of interest" description="Disordered" evidence="1">
    <location>
        <begin position="200"/>
        <end position="226"/>
    </location>
</feature>
<organism evidence="3 4">
    <name type="scientific">Viridothelium virens</name>
    <name type="common">Speckled blister lichen</name>
    <name type="synonym">Trypethelium virens</name>
    <dbReference type="NCBI Taxonomy" id="1048519"/>
    <lineage>
        <taxon>Eukaryota</taxon>
        <taxon>Fungi</taxon>
        <taxon>Dikarya</taxon>
        <taxon>Ascomycota</taxon>
        <taxon>Pezizomycotina</taxon>
        <taxon>Dothideomycetes</taxon>
        <taxon>Dothideomycetes incertae sedis</taxon>
        <taxon>Trypetheliales</taxon>
        <taxon>Trypetheliaceae</taxon>
        <taxon>Viridothelium</taxon>
    </lineage>
</organism>
<evidence type="ECO:0008006" key="5">
    <source>
        <dbReference type="Google" id="ProtNLM"/>
    </source>
</evidence>
<feature type="compositionally biased region" description="Basic and acidic residues" evidence="1">
    <location>
        <begin position="1"/>
        <end position="10"/>
    </location>
</feature>
<reference evidence="3" key="1">
    <citation type="journal article" date="2020" name="Stud. Mycol.">
        <title>101 Dothideomycetes genomes: a test case for predicting lifestyles and emergence of pathogens.</title>
        <authorList>
            <person name="Haridas S."/>
            <person name="Albert R."/>
            <person name="Binder M."/>
            <person name="Bloem J."/>
            <person name="Labutti K."/>
            <person name="Salamov A."/>
            <person name="Andreopoulos B."/>
            <person name="Baker S."/>
            <person name="Barry K."/>
            <person name="Bills G."/>
            <person name="Bluhm B."/>
            <person name="Cannon C."/>
            <person name="Castanera R."/>
            <person name="Culley D."/>
            <person name="Daum C."/>
            <person name="Ezra D."/>
            <person name="Gonzalez J."/>
            <person name="Henrissat B."/>
            <person name="Kuo A."/>
            <person name="Liang C."/>
            <person name="Lipzen A."/>
            <person name="Lutzoni F."/>
            <person name="Magnuson J."/>
            <person name="Mondo S."/>
            <person name="Nolan M."/>
            <person name="Ohm R."/>
            <person name="Pangilinan J."/>
            <person name="Park H.-J."/>
            <person name="Ramirez L."/>
            <person name="Alfaro M."/>
            <person name="Sun H."/>
            <person name="Tritt A."/>
            <person name="Yoshinaga Y."/>
            <person name="Zwiers L.-H."/>
            <person name="Turgeon B."/>
            <person name="Goodwin S."/>
            <person name="Spatafora J."/>
            <person name="Crous P."/>
            <person name="Grigoriev I."/>
        </authorList>
    </citation>
    <scope>NUCLEOTIDE SEQUENCE</scope>
    <source>
        <strain evidence="3">Tuck. ex Michener</strain>
    </source>
</reference>
<feature type="compositionally biased region" description="Polar residues" evidence="1">
    <location>
        <begin position="216"/>
        <end position="226"/>
    </location>
</feature>
<evidence type="ECO:0000313" key="4">
    <source>
        <dbReference type="Proteomes" id="UP000800092"/>
    </source>
</evidence>
<sequence>MSHILLERNEGQPARYEQQPSQSSNYPTPQYSSYPTPSAPPYGENQSYYQQGPIGMSGPLPNNGTSAYEHMSKEQQGQRPYETYPPQQQPFGLGPNEVYPAGYGQPSRQPAFAPTPGYDGQPPAVEGERGLMGALAGGAAGAYGGHQLGHGVIGGTLGSLLVAVAAAAVAAPPPLHRMTTKRKRKRKRSITVIDGIQECRNEGSVERSKKQWLSPLRTQRQSASCE</sequence>
<feature type="compositionally biased region" description="Basic and acidic residues" evidence="1">
    <location>
        <begin position="200"/>
        <end position="209"/>
    </location>
</feature>
<keyword evidence="4" id="KW-1185">Reference proteome</keyword>
<keyword evidence="2" id="KW-0812">Transmembrane</keyword>
<dbReference type="PANTHER" id="PTHR37014:SF1">
    <property type="entry name" value="EXPRESSION LETHALITY PROTEIN HEL10, PUTATIVE (AFU_ORTHOLOGUE AFUA_1G06580)-RELATED"/>
    <property type="match status" value="1"/>
</dbReference>
<evidence type="ECO:0000256" key="2">
    <source>
        <dbReference type="SAM" id="Phobius"/>
    </source>
</evidence>
<feature type="region of interest" description="Disordered" evidence="1">
    <location>
        <begin position="1"/>
        <end position="82"/>
    </location>
</feature>
<feature type="compositionally biased region" description="Low complexity" evidence="1">
    <location>
        <begin position="18"/>
        <end position="36"/>
    </location>
</feature>
<keyword evidence="2" id="KW-1133">Transmembrane helix</keyword>
<evidence type="ECO:0000256" key="1">
    <source>
        <dbReference type="SAM" id="MobiDB-lite"/>
    </source>
</evidence>
<dbReference type="PANTHER" id="PTHR37014">
    <property type="entry name" value="EXPRESSION LETHALITY PROTEIN HEL10, PUTATIVE (AFU_ORTHOLOGUE AFUA_1G06580)-RELATED"/>
    <property type="match status" value="1"/>
</dbReference>
<feature type="transmembrane region" description="Helical" evidence="2">
    <location>
        <begin position="152"/>
        <end position="175"/>
    </location>
</feature>
<gene>
    <name evidence="3" type="ORF">EV356DRAFT_497267</name>
</gene>
<name>A0A6A6HGQ5_VIRVR</name>
<dbReference type="AlphaFoldDB" id="A0A6A6HGQ5"/>
<protein>
    <recommendedName>
        <fullName evidence="5">Glycine zipper 2TM domain-containing protein</fullName>
    </recommendedName>
</protein>
<accession>A0A6A6HGQ5</accession>
<keyword evidence="2" id="KW-0472">Membrane</keyword>
<dbReference type="Proteomes" id="UP000800092">
    <property type="component" value="Unassembled WGS sequence"/>
</dbReference>
<dbReference type="OrthoDB" id="10665818at2759"/>
<evidence type="ECO:0000313" key="3">
    <source>
        <dbReference type="EMBL" id="KAF2236989.1"/>
    </source>
</evidence>
<proteinExistence type="predicted"/>